<dbReference type="InterPro" id="IPR011009">
    <property type="entry name" value="Kinase-like_dom_sf"/>
</dbReference>
<dbReference type="PANTHER" id="PTHR45890">
    <property type="entry name" value="AARF DOMAIN CONTAINING KINASE 2 (PREDICTED)"/>
    <property type="match status" value="1"/>
</dbReference>
<protein>
    <submittedName>
        <fullName evidence="5">AarF domain containing kinase</fullName>
        <ecNumber evidence="5">2.7.-.-</ecNumber>
    </submittedName>
</protein>
<evidence type="ECO:0000256" key="1">
    <source>
        <dbReference type="ARBA" id="ARBA00009670"/>
    </source>
</evidence>
<comment type="similarity">
    <text evidence="1">Belongs to the protein kinase superfamily. ADCK protein kinase family.</text>
</comment>
<keyword evidence="3" id="KW-1133">Transmembrane helix</keyword>
<dbReference type="InterPro" id="IPR044095">
    <property type="entry name" value="ADCK2_dom"/>
</dbReference>
<dbReference type="SUPFAM" id="SSF53335">
    <property type="entry name" value="S-adenosyl-L-methionine-dependent methyltransferases"/>
    <property type="match status" value="1"/>
</dbReference>
<evidence type="ECO:0000259" key="4">
    <source>
        <dbReference type="Pfam" id="PF03109"/>
    </source>
</evidence>
<keyword evidence="3" id="KW-0472">Membrane</keyword>
<dbReference type="EMBL" id="JATAAI010000022">
    <property type="protein sequence ID" value="KAK1738020.1"/>
    <property type="molecule type" value="Genomic_DNA"/>
</dbReference>
<dbReference type="Proteomes" id="UP001224775">
    <property type="component" value="Unassembled WGS sequence"/>
</dbReference>
<keyword evidence="5" id="KW-0808">Transferase</keyword>
<feature type="compositionally biased region" description="Basic and acidic residues" evidence="2">
    <location>
        <begin position="680"/>
        <end position="694"/>
    </location>
</feature>
<dbReference type="PANTHER" id="PTHR45890:SF1">
    <property type="entry name" value="AARF DOMAIN CONTAINING KINASE 2"/>
    <property type="match status" value="1"/>
</dbReference>
<keyword evidence="3" id="KW-0812">Transmembrane</keyword>
<evidence type="ECO:0000256" key="2">
    <source>
        <dbReference type="SAM" id="MobiDB-lite"/>
    </source>
</evidence>
<evidence type="ECO:0000313" key="6">
    <source>
        <dbReference type="Proteomes" id="UP001224775"/>
    </source>
</evidence>
<dbReference type="Pfam" id="PF03109">
    <property type="entry name" value="ABC1"/>
    <property type="match status" value="1"/>
</dbReference>
<dbReference type="CDD" id="cd13971">
    <property type="entry name" value="ADCK2-like"/>
    <property type="match status" value="1"/>
</dbReference>
<comment type="caution">
    <text evidence="5">The sequence shown here is derived from an EMBL/GenBank/DDBJ whole genome shotgun (WGS) entry which is preliminary data.</text>
</comment>
<feature type="region of interest" description="Disordered" evidence="2">
    <location>
        <begin position="284"/>
        <end position="321"/>
    </location>
</feature>
<reference evidence="5" key="1">
    <citation type="submission" date="2023-06" db="EMBL/GenBank/DDBJ databases">
        <title>Survivors Of The Sea: Transcriptome response of Skeletonema marinoi to long-term dormancy.</title>
        <authorList>
            <person name="Pinder M.I.M."/>
            <person name="Kourtchenko O."/>
            <person name="Robertson E.K."/>
            <person name="Larsson T."/>
            <person name="Maumus F."/>
            <person name="Osuna-Cruz C.M."/>
            <person name="Vancaester E."/>
            <person name="Stenow R."/>
            <person name="Vandepoele K."/>
            <person name="Ploug H."/>
            <person name="Bruchert V."/>
            <person name="Godhe A."/>
            <person name="Topel M."/>
        </authorList>
    </citation>
    <scope>NUCLEOTIDE SEQUENCE</scope>
    <source>
        <strain evidence="5">R05AC</strain>
    </source>
</reference>
<dbReference type="Gene3D" id="3.40.50.150">
    <property type="entry name" value="Vaccinia Virus protein VP39"/>
    <property type="match status" value="1"/>
</dbReference>
<dbReference type="GO" id="GO:0016301">
    <property type="term" value="F:kinase activity"/>
    <property type="evidence" value="ECO:0007669"/>
    <property type="project" value="UniProtKB-KW"/>
</dbReference>
<evidence type="ECO:0000256" key="3">
    <source>
        <dbReference type="SAM" id="Phobius"/>
    </source>
</evidence>
<keyword evidence="5" id="KW-0418">Kinase</keyword>
<sequence>MDRQDKDSKNTNSLAEEETKLLESLGLLNLVQESENNEVSNSSWNQQTLFPSSSSSTSNKILLGIGGTLFLLPHLFVILSLPPVLQRRGAPYLPTFANKLNVMFDLIKRHVNNNNKTFIKQSSSLKFVDLGSGDGRVVFRAAREGIFQKSVGYEINPALHMWVKFRQLITPKYWSSTEFYLGDLWKIKLHNYDVVAVYGLYPIMDRLGKKMQDELKPGSMVVSNVFQIPGWRASSVGKGVYLYQVPGCYRHGHDVNRTQDVNIHYRKPATASVPLCHTAKNESSSLATATSNSSVTSSSSSSSDANESASPSSDTNESAYAQRVRNNVARIYARRVMDRCQLERQHPWASAAAVESSSSNDAALTLSSANTQKNDSKSTTMLDEAQSKLLSETLLSLIQMKEQLSKVKSLSSGHDITNTSCGIGTNNHHQLLHQLGIHTDGNYTPTNAIAACEATASSSDATFRDRYKAIDTSAATLQADSSDKPAEWGDDSINLAERRQQFGQEISPLSNTTRLQRWGMAVNRMITLGTLVAPLGVMVPANVVLGSLAGRPPVVEDENDGGAVETKKLPMLQQYHQKLSQSTWDYALWAIESAGPTYIKLVQWASTRNDLFSPTFVGHFSKLQDETRGHSWRETELCLERAYGKDWRKLLSFDRIIEDDDDESDGAEGGRLKRTGGAANRERQKRLERQETKSKSTASSAAPTIPIGSGCVAQVYKARLCSSHGLNPAGTSVAVKVQHPRILEKVCLDFYLLNKFASFLEYIPYLNLDYLSMKDSVDQFRDIMLPQLDLRVEAHNLQRFRRDFDGETQIAFPEPLVELTSREVLVEKFVEGEPMLNFVLKEDETHSKKDREELARIGLETHPGNMIVDRNKSVRGSPLRIHMIDCGLTVELGESDHKNLVKILGSLIKRDGHGAGKLMVDTAKKCQATELDVELFCRGIQKICDDDEENNFLESVGDYITDICYMACKHKVKLEAAFINAALACEIMEGLASSLYPTMQVQQVALPMVVKSEMMHGLKGMKSPKFWG</sequence>
<gene>
    <name evidence="5" type="ORF">QTG54_011314</name>
</gene>
<dbReference type="InterPro" id="IPR052402">
    <property type="entry name" value="ADCK_kinase"/>
</dbReference>
<feature type="region of interest" description="Disordered" evidence="2">
    <location>
        <begin position="662"/>
        <end position="702"/>
    </location>
</feature>
<name>A0AAD8Y3C4_9STRA</name>
<dbReference type="AlphaFoldDB" id="A0AAD8Y3C4"/>
<feature type="domain" description="ABC1 atypical kinase-like" evidence="4">
    <location>
        <begin position="703"/>
        <end position="915"/>
    </location>
</feature>
<keyword evidence="6" id="KW-1185">Reference proteome</keyword>
<proteinExistence type="inferred from homology"/>
<feature type="compositionally biased region" description="Low complexity" evidence="2">
    <location>
        <begin position="284"/>
        <end position="313"/>
    </location>
</feature>
<organism evidence="5 6">
    <name type="scientific">Skeletonema marinoi</name>
    <dbReference type="NCBI Taxonomy" id="267567"/>
    <lineage>
        <taxon>Eukaryota</taxon>
        <taxon>Sar</taxon>
        <taxon>Stramenopiles</taxon>
        <taxon>Ochrophyta</taxon>
        <taxon>Bacillariophyta</taxon>
        <taxon>Coscinodiscophyceae</taxon>
        <taxon>Thalassiosirophycidae</taxon>
        <taxon>Thalassiosirales</taxon>
        <taxon>Skeletonemataceae</taxon>
        <taxon>Skeletonema</taxon>
        <taxon>Skeletonema marinoi-dohrnii complex</taxon>
    </lineage>
</organism>
<dbReference type="InterPro" id="IPR004147">
    <property type="entry name" value="ABC1_dom"/>
</dbReference>
<dbReference type="EC" id="2.7.-.-" evidence="5"/>
<dbReference type="InterPro" id="IPR029063">
    <property type="entry name" value="SAM-dependent_MTases_sf"/>
</dbReference>
<accession>A0AAD8Y3C4</accession>
<evidence type="ECO:0000313" key="5">
    <source>
        <dbReference type="EMBL" id="KAK1738020.1"/>
    </source>
</evidence>
<feature type="transmembrane region" description="Helical" evidence="3">
    <location>
        <begin position="61"/>
        <end position="81"/>
    </location>
</feature>
<dbReference type="SUPFAM" id="SSF56112">
    <property type="entry name" value="Protein kinase-like (PK-like)"/>
    <property type="match status" value="1"/>
</dbReference>